<proteinExistence type="predicted"/>
<protein>
    <submittedName>
        <fullName evidence="2">Uncharacterized protein</fullName>
    </submittedName>
</protein>
<keyword evidence="3" id="KW-1185">Reference proteome</keyword>
<keyword evidence="1" id="KW-0472">Membrane</keyword>
<dbReference type="Proteomes" id="UP000240509">
    <property type="component" value="Unassembled WGS sequence"/>
</dbReference>
<accession>A0A2T4U6I2</accession>
<feature type="transmembrane region" description="Helical" evidence="1">
    <location>
        <begin position="55"/>
        <end position="76"/>
    </location>
</feature>
<keyword evidence="1" id="KW-1133">Transmembrane helix</keyword>
<organism evidence="2 3">
    <name type="scientific">Alkalicoccus saliphilus</name>
    <dbReference type="NCBI Taxonomy" id="200989"/>
    <lineage>
        <taxon>Bacteria</taxon>
        <taxon>Bacillati</taxon>
        <taxon>Bacillota</taxon>
        <taxon>Bacilli</taxon>
        <taxon>Bacillales</taxon>
        <taxon>Bacillaceae</taxon>
        <taxon>Alkalicoccus</taxon>
    </lineage>
</organism>
<name>A0A2T4U6I2_9BACI</name>
<evidence type="ECO:0000313" key="3">
    <source>
        <dbReference type="Proteomes" id="UP000240509"/>
    </source>
</evidence>
<dbReference type="AlphaFoldDB" id="A0A2T4U6I2"/>
<gene>
    <name evidence="2" type="ORF">C6Y45_08315</name>
</gene>
<comment type="caution">
    <text evidence="2">The sequence shown here is derived from an EMBL/GenBank/DDBJ whole genome shotgun (WGS) entry which is preliminary data.</text>
</comment>
<feature type="transmembrane region" description="Helical" evidence="1">
    <location>
        <begin position="12"/>
        <end position="35"/>
    </location>
</feature>
<sequence length="89" mass="10456">MNRFNAFLMRKFYLIVLLLLTIQSYLGFNLLFTGISYVRTKQNYALSDEVAAPAFPFPSLIPFLFLTACLFYLLLIRRSMDIKEGRYKL</sequence>
<evidence type="ECO:0000313" key="2">
    <source>
        <dbReference type="EMBL" id="PTL38975.1"/>
    </source>
</evidence>
<dbReference type="EMBL" id="PZJJ01000011">
    <property type="protein sequence ID" value="PTL38975.1"/>
    <property type="molecule type" value="Genomic_DNA"/>
</dbReference>
<keyword evidence="1" id="KW-0812">Transmembrane</keyword>
<evidence type="ECO:0000256" key="1">
    <source>
        <dbReference type="SAM" id="Phobius"/>
    </source>
</evidence>
<reference evidence="2 3" key="1">
    <citation type="submission" date="2018-03" db="EMBL/GenBank/DDBJ databases">
        <title>Alkalicoccus saliphilus sp. nov., isolated from a mineral pool.</title>
        <authorList>
            <person name="Zhao B."/>
        </authorList>
    </citation>
    <scope>NUCLEOTIDE SEQUENCE [LARGE SCALE GENOMIC DNA]</scope>
    <source>
        <strain evidence="2 3">6AG</strain>
    </source>
</reference>